<dbReference type="OrthoDB" id="3831118at2"/>
<sequence length="201" mass="21472">MKILYGKSALVRGALAGAVAVGLGVSGCSKNIEPEAGKTPTPTASKSATPTPTPTPTRTPAPTPTAPTGSVEEQLHAATVNFYAVLNEAYKTLDTRPVDEVLLPGSNAASGYTDFIHDVKKKNQHFTFEGGYKISNFEVKSTSSKESTRVEFDLDHGPGQVRNTANKVVMKIPQTPPSRAWIVFSKRGNKWLVVGQDFLDG</sequence>
<feature type="compositionally biased region" description="Low complexity" evidence="1">
    <location>
        <begin position="38"/>
        <end position="50"/>
    </location>
</feature>
<dbReference type="PROSITE" id="PS51257">
    <property type="entry name" value="PROKAR_LIPOPROTEIN"/>
    <property type="match status" value="1"/>
</dbReference>
<keyword evidence="5" id="KW-1185">Reference proteome</keyword>
<dbReference type="Proteomes" id="UP000533017">
    <property type="component" value="Unassembled WGS sequence"/>
</dbReference>
<protein>
    <submittedName>
        <fullName evidence="3">Uncharacterized protein</fullName>
    </submittedName>
</protein>
<evidence type="ECO:0000313" key="3">
    <source>
        <dbReference type="EMBL" id="SFG96204.1"/>
    </source>
</evidence>
<dbReference type="AlphaFoldDB" id="A0A1I2W490"/>
<dbReference type="STRING" id="504797.SAMN05421678_11085"/>
<reference evidence="3 4" key="1">
    <citation type="submission" date="2016-10" db="EMBL/GenBank/DDBJ databases">
        <authorList>
            <person name="de Groot N.N."/>
        </authorList>
    </citation>
    <scope>NUCLEOTIDE SEQUENCE [LARGE SCALE GENOMIC DNA]</scope>
    <source>
        <strain evidence="3 4">CPCC 202808</strain>
    </source>
</reference>
<evidence type="ECO:0000313" key="5">
    <source>
        <dbReference type="Proteomes" id="UP000533017"/>
    </source>
</evidence>
<evidence type="ECO:0000256" key="1">
    <source>
        <dbReference type="SAM" id="MobiDB-lite"/>
    </source>
</evidence>
<dbReference type="EMBL" id="JACBZA010000001">
    <property type="protein sequence ID" value="NYH82761.1"/>
    <property type="molecule type" value="Genomic_DNA"/>
</dbReference>
<evidence type="ECO:0000313" key="4">
    <source>
        <dbReference type="Proteomes" id="UP000199052"/>
    </source>
</evidence>
<feature type="compositionally biased region" description="Pro residues" evidence="1">
    <location>
        <begin position="51"/>
        <end position="65"/>
    </location>
</feature>
<dbReference type="Proteomes" id="UP000199052">
    <property type="component" value="Unassembled WGS sequence"/>
</dbReference>
<accession>A0A1I2W490</accession>
<feature type="region of interest" description="Disordered" evidence="1">
    <location>
        <begin position="33"/>
        <end position="69"/>
    </location>
</feature>
<dbReference type="RefSeq" id="WP_092884769.1">
    <property type="nucleotide sequence ID" value="NZ_FOOI01000010.1"/>
</dbReference>
<organism evidence="3 4">
    <name type="scientific">Actinopolymorpha cephalotaxi</name>
    <dbReference type="NCBI Taxonomy" id="504797"/>
    <lineage>
        <taxon>Bacteria</taxon>
        <taxon>Bacillati</taxon>
        <taxon>Actinomycetota</taxon>
        <taxon>Actinomycetes</taxon>
        <taxon>Propionibacteriales</taxon>
        <taxon>Actinopolymorphaceae</taxon>
        <taxon>Actinopolymorpha</taxon>
    </lineage>
</organism>
<proteinExistence type="predicted"/>
<name>A0A1I2W490_9ACTN</name>
<reference evidence="2 5" key="2">
    <citation type="submission" date="2020-07" db="EMBL/GenBank/DDBJ databases">
        <title>Sequencing the genomes of 1000 actinobacteria strains.</title>
        <authorList>
            <person name="Klenk H.-P."/>
        </authorList>
    </citation>
    <scope>NUCLEOTIDE SEQUENCE [LARGE SCALE GENOMIC DNA]</scope>
    <source>
        <strain evidence="2 5">DSM 45117</strain>
    </source>
</reference>
<dbReference type="EMBL" id="FOOI01000010">
    <property type="protein sequence ID" value="SFG96204.1"/>
    <property type="molecule type" value="Genomic_DNA"/>
</dbReference>
<gene>
    <name evidence="2" type="ORF">FHR37_001612</name>
    <name evidence="3" type="ORF">SAMN05421678_11085</name>
</gene>
<evidence type="ECO:0000313" key="2">
    <source>
        <dbReference type="EMBL" id="NYH82761.1"/>
    </source>
</evidence>